<name>A0A931J3W4_9BURK</name>
<keyword evidence="3" id="KW-1185">Reference proteome</keyword>
<dbReference type="AlphaFoldDB" id="A0A931J3W4"/>
<comment type="caution">
    <text evidence="2">The sequence shown here is derived from an EMBL/GenBank/DDBJ whole genome shotgun (WGS) entry which is preliminary data.</text>
</comment>
<dbReference type="InterPro" id="IPR025711">
    <property type="entry name" value="PepSY"/>
</dbReference>
<feature type="domain" description="PepSY" evidence="1">
    <location>
        <begin position="45"/>
        <end position="91"/>
    </location>
</feature>
<dbReference type="EMBL" id="JAEDAK010000018">
    <property type="protein sequence ID" value="MBH9579129.1"/>
    <property type="molecule type" value="Genomic_DNA"/>
</dbReference>
<evidence type="ECO:0000313" key="3">
    <source>
        <dbReference type="Proteomes" id="UP000613266"/>
    </source>
</evidence>
<evidence type="ECO:0000259" key="1">
    <source>
        <dbReference type="Pfam" id="PF13670"/>
    </source>
</evidence>
<gene>
    <name evidence="2" type="ORF">I7X39_19730</name>
</gene>
<protein>
    <submittedName>
        <fullName evidence="2">PepSY domain-containing protein</fullName>
    </submittedName>
</protein>
<reference evidence="2" key="1">
    <citation type="submission" date="2020-12" db="EMBL/GenBank/DDBJ databases">
        <title>The genome sequence of Inhella sp. 1Y17.</title>
        <authorList>
            <person name="Liu Y."/>
        </authorList>
    </citation>
    <scope>NUCLEOTIDE SEQUENCE</scope>
    <source>
        <strain evidence="2">1Y17</strain>
    </source>
</reference>
<accession>A0A931J3W4</accession>
<dbReference type="Pfam" id="PF13670">
    <property type="entry name" value="PepSY_2"/>
    <property type="match status" value="1"/>
</dbReference>
<evidence type="ECO:0000313" key="2">
    <source>
        <dbReference type="EMBL" id="MBH9579129.1"/>
    </source>
</evidence>
<dbReference type="Proteomes" id="UP000613266">
    <property type="component" value="Unassembled WGS sequence"/>
</dbReference>
<organism evidence="2 3">
    <name type="scientific">Inhella proteolytica</name>
    <dbReference type="NCBI Taxonomy" id="2795029"/>
    <lineage>
        <taxon>Bacteria</taxon>
        <taxon>Pseudomonadati</taxon>
        <taxon>Pseudomonadota</taxon>
        <taxon>Betaproteobacteria</taxon>
        <taxon>Burkholderiales</taxon>
        <taxon>Sphaerotilaceae</taxon>
        <taxon>Inhella</taxon>
    </lineage>
</organism>
<sequence length="94" mass="10368">MEAKAQDRDGRWVKLELDGRTGAVLHSKPGSAPRDAQASGLDFGQLLSQLEAAGYRAVQKIERERDRVEVRAEDAQGRRVKLALDPQTGAVRSR</sequence>
<proteinExistence type="predicted"/>